<protein>
    <submittedName>
        <fullName evidence="4">Uncharacterized protein</fullName>
    </submittedName>
</protein>
<dbReference type="AlphaFoldDB" id="H3HBC1"/>
<accession>H3HBC1</accession>
<reference evidence="5" key="1">
    <citation type="journal article" date="2006" name="Science">
        <title>Phytophthora genome sequences uncover evolutionary origins and mechanisms of pathogenesis.</title>
        <authorList>
            <person name="Tyler B.M."/>
            <person name="Tripathy S."/>
            <person name="Zhang X."/>
            <person name="Dehal P."/>
            <person name="Jiang R.H."/>
            <person name="Aerts A."/>
            <person name="Arredondo F.D."/>
            <person name="Baxter L."/>
            <person name="Bensasson D."/>
            <person name="Beynon J.L."/>
            <person name="Chapman J."/>
            <person name="Damasceno C.M."/>
            <person name="Dorrance A.E."/>
            <person name="Dou D."/>
            <person name="Dickerman A.W."/>
            <person name="Dubchak I.L."/>
            <person name="Garbelotto M."/>
            <person name="Gijzen M."/>
            <person name="Gordon S.G."/>
            <person name="Govers F."/>
            <person name="Grunwald N.J."/>
            <person name="Huang W."/>
            <person name="Ivors K.L."/>
            <person name="Jones R.W."/>
            <person name="Kamoun S."/>
            <person name="Krampis K."/>
            <person name="Lamour K.H."/>
            <person name="Lee M.K."/>
            <person name="McDonald W.H."/>
            <person name="Medina M."/>
            <person name="Meijer H.J."/>
            <person name="Nordberg E.K."/>
            <person name="Maclean D.J."/>
            <person name="Ospina-Giraldo M.D."/>
            <person name="Morris P.F."/>
            <person name="Phuntumart V."/>
            <person name="Putnam N.H."/>
            <person name="Rash S."/>
            <person name="Rose J.K."/>
            <person name="Sakihama Y."/>
            <person name="Salamov A.A."/>
            <person name="Savidor A."/>
            <person name="Scheuring C.F."/>
            <person name="Smith B.M."/>
            <person name="Sobral B.W."/>
            <person name="Terry A."/>
            <person name="Torto-Alalibo T.A."/>
            <person name="Win J."/>
            <person name="Xu Z."/>
            <person name="Zhang H."/>
            <person name="Grigoriev I.V."/>
            <person name="Rokhsar D.S."/>
            <person name="Boore J.L."/>
        </authorList>
    </citation>
    <scope>NUCLEOTIDE SEQUENCE [LARGE SCALE GENOMIC DNA]</scope>
    <source>
        <strain evidence="5">Pr102</strain>
    </source>
</reference>
<proteinExistence type="predicted"/>
<dbReference type="SUPFAM" id="SSF46689">
    <property type="entry name" value="Homeodomain-like"/>
    <property type="match status" value="1"/>
</dbReference>
<dbReference type="Pfam" id="PF14681">
    <property type="entry name" value="UPRTase"/>
    <property type="match status" value="1"/>
</dbReference>
<dbReference type="VEuPathDB" id="FungiDB:KRP22_6383"/>
<feature type="domain" description="Phosphoribosyltransferase" evidence="3">
    <location>
        <begin position="156"/>
        <end position="355"/>
    </location>
</feature>
<evidence type="ECO:0000313" key="5">
    <source>
        <dbReference type="Proteomes" id="UP000005238"/>
    </source>
</evidence>
<dbReference type="GO" id="GO:0004845">
    <property type="term" value="F:uracil phosphoribosyltransferase activity"/>
    <property type="evidence" value="ECO:0000318"/>
    <property type="project" value="GO_Central"/>
</dbReference>
<organism evidence="4 5">
    <name type="scientific">Phytophthora ramorum</name>
    <name type="common">Sudden oak death agent</name>
    <dbReference type="NCBI Taxonomy" id="164328"/>
    <lineage>
        <taxon>Eukaryota</taxon>
        <taxon>Sar</taxon>
        <taxon>Stramenopiles</taxon>
        <taxon>Oomycota</taxon>
        <taxon>Peronosporomycetes</taxon>
        <taxon>Peronosporales</taxon>
        <taxon>Peronosporaceae</taxon>
        <taxon>Phytophthora</taxon>
    </lineage>
</organism>
<feature type="domain" description="HTH psq-type" evidence="2">
    <location>
        <begin position="80"/>
        <end position="118"/>
    </location>
</feature>
<dbReference type="InterPro" id="IPR007889">
    <property type="entry name" value="HTH_Psq"/>
</dbReference>
<dbReference type="EnsemblProtists" id="Phyra93994">
    <property type="protein sequence ID" value="Phyra93994"/>
    <property type="gene ID" value="Phyra93994"/>
</dbReference>
<dbReference type="OMA" id="VISAHAI"/>
<dbReference type="InterPro" id="IPR029057">
    <property type="entry name" value="PRTase-like"/>
</dbReference>
<dbReference type="EMBL" id="DS566008">
    <property type="status" value="NOT_ANNOTATED_CDS"/>
    <property type="molecule type" value="Genomic_DNA"/>
</dbReference>
<dbReference type="InterPro" id="IPR009057">
    <property type="entry name" value="Homeodomain-like_sf"/>
</dbReference>
<sequence length="408" mass="45507">MDSPERDTRLCHNDDRQVEGNHAPQPIDEQPPLGEFMALYAAANGGALGLSNESIEKEAKAEEAPEKKQKKRVRYLRDTERHNIVKRIEKGEKQAALAREYGVTRAAICHIKKNRDEIVTRYDLLIQQTKEIDRAENFTNPPGEQLMVREIRSNPVLLLLTTLRDRRSDAATFRRAAGRLIMLLLEEALAVISAHAIEMTTSTGYLTYGLERTDEFCGVAVGAEGFPFLVLFHQMEPDAPQGSIHVELETDQQNRSEWRLDHMDLPSDVTRYRILLFSATVSTGGEECKAIETLCSVGVQEERITLVAILCSTDSLVAVCNRFPRVRTITSAIDSTIDPHTQEIIPGLGDFVSRYNVVATVEAMESSVLLQAVGGVARAVRSLYGPNKLRKQVTGEFFASEASKRRGN</sequence>
<keyword evidence="5" id="KW-1185">Reference proteome</keyword>
<evidence type="ECO:0000256" key="1">
    <source>
        <dbReference type="SAM" id="MobiDB-lite"/>
    </source>
</evidence>
<dbReference type="FunFam" id="3.40.50.2020:FF:000106">
    <property type="entry name" value="Uridine kinase, putative (AFU_orthologue AFUA_2G05430)"/>
    <property type="match status" value="1"/>
</dbReference>
<evidence type="ECO:0000313" key="4">
    <source>
        <dbReference type="EnsemblProtists" id="Phyra93994"/>
    </source>
</evidence>
<evidence type="ECO:0000259" key="2">
    <source>
        <dbReference type="Pfam" id="PF04218"/>
    </source>
</evidence>
<dbReference type="GO" id="GO:0005737">
    <property type="term" value="C:cytoplasm"/>
    <property type="evidence" value="ECO:0000318"/>
    <property type="project" value="GO_Central"/>
</dbReference>
<reference evidence="4" key="2">
    <citation type="submission" date="2015-06" db="UniProtKB">
        <authorList>
            <consortium name="EnsemblProtists"/>
        </authorList>
    </citation>
    <scope>IDENTIFICATION</scope>
    <source>
        <strain evidence="4">Pr102</strain>
    </source>
</reference>
<feature type="compositionally biased region" description="Basic and acidic residues" evidence="1">
    <location>
        <begin position="1"/>
        <end position="19"/>
    </location>
</feature>
<feature type="region of interest" description="Disordered" evidence="1">
    <location>
        <begin position="1"/>
        <end position="31"/>
    </location>
</feature>
<dbReference type="VEuPathDB" id="FungiDB:KRP23_718"/>
<dbReference type="Pfam" id="PF04218">
    <property type="entry name" value="CENP-B_N"/>
    <property type="match status" value="1"/>
</dbReference>
<name>H3HBC1_PHYRM</name>
<dbReference type="SUPFAM" id="SSF53271">
    <property type="entry name" value="PRTase-like"/>
    <property type="match status" value="1"/>
</dbReference>
<evidence type="ECO:0000259" key="3">
    <source>
        <dbReference type="Pfam" id="PF14681"/>
    </source>
</evidence>
<dbReference type="HOGENOM" id="CLU_027248_0_0_1"/>
<dbReference type="InterPro" id="IPR000836">
    <property type="entry name" value="PRTase_dom"/>
</dbReference>
<dbReference type="Proteomes" id="UP000005238">
    <property type="component" value="Unassembled WGS sequence"/>
</dbReference>
<dbReference type="GO" id="GO:0003677">
    <property type="term" value="F:DNA binding"/>
    <property type="evidence" value="ECO:0007669"/>
    <property type="project" value="InterPro"/>
</dbReference>
<dbReference type="Gene3D" id="3.40.50.2020">
    <property type="match status" value="1"/>
</dbReference>
<dbReference type="Gene3D" id="1.10.10.60">
    <property type="entry name" value="Homeodomain-like"/>
    <property type="match status" value="1"/>
</dbReference>
<dbReference type="STRING" id="164328.H3HBC1"/>
<dbReference type="eggNOG" id="KOG4203">
    <property type="taxonomic scope" value="Eukaryota"/>
</dbReference>
<dbReference type="InParanoid" id="H3HBC1"/>